<keyword evidence="4" id="KW-0325">Glycoprotein</keyword>
<dbReference type="SUPFAM" id="SSF48726">
    <property type="entry name" value="Immunoglobulin"/>
    <property type="match status" value="1"/>
</dbReference>
<feature type="transmembrane region" description="Helical" evidence="6">
    <location>
        <begin position="196"/>
        <end position="215"/>
    </location>
</feature>
<feature type="signal peptide" evidence="7">
    <location>
        <begin position="1"/>
        <end position="25"/>
    </location>
</feature>
<feature type="region of interest" description="Disordered" evidence="5">
    <location>
        <begin position="122"/>
        <end position="187"/>
    </location>
</feature>
<dbReference type="OrthoDB" id="8963224at2759"/>
<proteinExistence type="predicted"/>
<dbReference type="GO" id="GO:0016020">
    <property type="term" value="C:membrane"/>
    <property type="evidence" value="ECO:0007669"/>
    <property type="project" value="UniProtKB-SubCell"/>
</dbReference>
<dbReference type="EMBL" id="JAHDVG010000471">
    <property type="protein sequence ID" value="KAH1179807.1"/>
    <property type="molecule type" value="Genomic_DNA"/>
</dbReference>
<dbReference type="Gene3D" id="2.60.40.10">
    <property type="entry name" value="Immunoglobulins"/>
    <property type="match status" value="1"/>
</dbReference>
<evidence type="ECO:0000256" key="7">
    <source>
        <dbReference type="SAM" id="SignalP"/>
    </source>
</evidence>
<dbReference type="InterPro" id="IPR015631">
    <property type="entry name" value="CD2/SLAM_rcpt"/>
</dbReference>
<evidence type="ECO:0000256" key="1">
    <source>
        <dbReference type="ARBA" id="ARBA00004370"/>
    </source>
</evidence>
<organism evidence="8 9">
    <name type="scientific">Mauremys mutica</name>
    <name type="common">yellowpond turtle</name>
    <dbReference type="NCBI Taxonomy" id="74926"/>
    <lineage>
        <taxon>Eukaryota</taxon>
        <taxon>Metazoa</taxon>
        <taxon>Chordata</taxon>
        <taxon>Craniata</taxon>
        <taxon>Vertebrata</taxon>
        <taxon>Euteleostomi</taxon>
        <taxon>Archelosauria</taxon>
        <taxon>Testudinata</taxon>
        <taxon>Testudines</taxon>
        <taxon>Cryptodira</taxon>
        <taxon>Durocryptodira</taxon>
        <taxon>Testudinoidea</taxon>
        <taxon>Geoemydidae</taxon>
        <taxon>Geoemydinae</taxon>
        <taxon>Mauremys</taxon>
    </lineage>
</organism>
<accession>A0A9D3XHK3</accession>
<feature type="compositionally biased region" description="Gly residues" evidence="5">
    <location>
        <begin position="175"/>
        <end position="187"/>
    </location>
</feature>
<gene>
    <name evidence="8" type="ORF">KIL84_005857</name>
</gene>
<evidence type="ECO:0000313" key="9">
    <source>
        <dbReference type="Proteomes" id="UP000827986"/>
    </source>
</evidence>
<evidence type="ECO:0000256" key="5">
    <source>
        <dbReference type="SAM" id="MobiDB-lite"/>
    </source>
</evidence>
<dbReference type="PANTHER" id="PTHR12080">
    <property type="entry name" value="SIGNALING LYMPHOCYTIC ACTIVATION MOLECULE"/>
    <property type="match status" value="1"/>
</dbReference>
<keyword evidence="2 7" id="KW-0732">Signal</keyword>
<protein>
    <submittedName>
        <fullName evidence="8">Uncharacterized protein</fullName>
    </submittedName>
</protein>
<keyword evidence="6" id="KW-0812">Transmembrane</keyword>
<dbReference type="Proteomes" id="UP000827986">
    <property type="component" value="Unassembled WGS sequence"/>
</dbReference>
<comment type="subcellular location">
    <subcellularLocation>
        <location evidence="1">Membrane</location>
    </subcellularLocation>
</comment>
<comment type="caution">
    <text evidence="8">The sequence shown here is derived from an EMBL/GenBank/DDBJ whole genome shotgun (WGS) entry which is preliminary data.</text>
</comment>
<evidence type="ECO:0000256" key="2">
    <source>
        <dbReference type="ARBA" id="ARBA00022729"/>
    </source>
</evidence>
<evidence type="ECO:0000256" key="4">
    <source>
        <dbReference type="ARBA" id="ARBA00023180"/>
    </source>
</evidence>
<keyword evidence="9" id="KW-1185">Reference proteome</keyword>
<sequence length="219" mass="22915">MGPATGLLLRSLLLLALGGLRLSSGQVQLEGLVGESVYFPALRPVARDIVRVLWFSERQGTHIAEAKPQGQAFNVNFLPNFSNRLAIHAGNLSLEIRDLRLEDQGPYRTVVDIASDPTKPRAFSYELSVRERGQEGDRGKGGTTDPPGGGERRTSTGPPAGGAPVTTAGRTTLAGGDGGGQEGGGSQGSCHCTLKGYVIAAVYVPLCAVVAVVHVKTRS</sequence>
<evidence type="ECO:0000256" key="6">
    <source>
        <dbReference type="SAM" id="Phobius"/>
    </source>
</evidence>
<dbReference type="InterPro" id="IPR013783">
    <property type="entry name" value="Ig-like_fold"/>
</dbReference>
<feature type="chain" id="PRO_5039238432" evidence="7">
    <location>
        <begin position="26"/>
        <end position="219"/>
    </location>
</feature>
<feature type="compositionally biased region" description="Basic and acidic residues" evidence="5">
    <location>
        <begin position="128"/>
        <end position="140"/>
    </location>
</feature>
<keyword evidence="3 6" id="KW-0472">Membrane</keyword>
<dbReference type="PANTHER" id="PTHR12080:SF55">
    <property type="entry name" value="LYMPHOCYTE FUNCTION-ASSOCIATED ANTIGEN 3"/>
    <property type="match status" value="1"/>
</dbReference>
<dbReference type="InterPro" id="IPR036179">
    <property type="entry name" value="Ig-like_dom_sf"/>
</dbReference>
<dbReference type="AlphaFoldDB" id="A0A9D3XHK3"/>
<keyword evidence="6" id="KW-1133">Transmembrane helix</keyword>
<name>A0A9D3XHK3_9SAUR</name>
<evidence type="ECO:0000313" key="8">
    <source>
        <dbReference type="EMBL" id="KAH1179807.1"/>
    </source>
</evidence>
<evidence type="ECO:0000256" key="3">
    <source>
        <dbReference type="ARBA" id="ARBA00023136"/>
    </source>
</evidence>
<reference evidence="8" key="1">
    <citation type="submission" date="2021-09" db="EMBL/GenBank/DDBJ databases">
        <title>The genome of Mauremys mutica provides insights into the evolution of semi-aquatic lifestyle.</title>
        <authorList>
            <person name="Gong S."/>
            <person name="Gao Y."/>
        </authorList>
    </citation>
    <scope>NUCLEOTIDE SEQUENCE</scope>
    <source>
        <strain evidence="8">MM-2020</strain>
        <tissue evidence="8">Muscle</tissue>
    </source>
</reference>